<organism evidence="1 2">
    <name type="scientific">Clunio marinus</name>
    <dbReference type="NCBI Taxonomy" id="568069"/>
    <lineage>
        <taxon>Eukaryota</taxon>
        <taxon>Metazoa</taxon>
        <taxon>Ecdysozoa</taxon>
        <taxon>Arthropoda</taxon>
        <taxon>Hexapoda</taxon>
        <taxon>Insecta</taxon>
        <taxon>Pterygota</taxon>
        <taxon>Neoptera</taxon>
        <taxon>Endopterygota</taxon>
        <taxon>Diptera</taxon>
        <taxon>Nematocera</taxon>
        <taxon>Chironomoidea</taxon>
        <taxon>Chironomidae</taxon>
        <taxon>Clunio</taxon>
    </lineage>
</organism>
<accession>A0A1J1IRQ6</accession>
<dbReference type="EMBL" id="CVRI01000055">
    <property type="protein sequence ID" value="CRL01201.1"/>
    <property type="molecule type" value="Genomic_DNA"/>
</dbReference>
<sequence>MKSLLDGTCDPSELAKQKIKLESSQHFKCQHQTFCNQNYQHCFCFSLKSPKSVMRRFTIEVGSKLWRKEISS</sequence>
<evidence type="ECO:0000313" key="1">
    <source>
        <dbReference type="EMBL" id="CRL01201.1"/>
    </source>
</evidence>
<gene>
    <name evidence="1" type="ORF">CLUMA_CG014799</name>
</gene>
<proteinExistence type="predicted"/>
<dbReference type="Proteomes" id="UP000183832">
    <property type="component" value="Unassembled WGS sequence"/>
</dbReference>
<reference evidence="1 2" key="1">
    <citation type="submission" date="2015-04" db="EMBL/GenBank/DDBJ databases">
        <authorList>
            <person name="Syromyatnikov M.Y."/>
            <person name="Popov V.N."/>
        </authorList>
    </citation>
    <scope>NUCLEOTIDE SEQUENCE [LARGE SCALE GENOMIC DNA]</scope>
</reference>
<dbReference type="AlphaFoldDB" id="A0A1J1IRQ6"/>
<protein>
    <submittedName>
        <fullName evidence="1">CLUMA_CG014799, isoform A</fullName>
    </submittedName>
</protein>
<name>A0A1J1IRQ6_9DIPT</name>
<evidence type="ECO:0000313" key="2">
    <source>
        <dbReference type="Proteomes" id="UP000183832"/>
    </source>
</evidence>
<keyword evidence="2" id="KW-1185">Reference proteome</keyword>